<name>A0AAP0G2X9_9ASPA</name>
<dbReference type="PANTHER" id="PTHR33143">
    <property type="entry name" value="F16F4.1 PROTEIN-RELATED"/>
    <property type="match status" value="1"/>
</dbReference>
<feature type="region of interest" description="Disordered" evidence="1">
    <location>
        <begin position="1"/>
        <end position="63"/>
    </location>
</feature>
<dbReference type="PANTHER" id="PTHR33143:SF6">
    <property type="entry name" value="OS08G0102900 PROTEIN"/>
    <property type="match status" value="1"/>
</dbReference>
<organism evidence="3 4">
    <name type="scientific">Platanthera zijinensis</name>
    <dbReference type="NCBI Taxonomy" id="2320716"/>
    <lineage>
        <taxon>Eukaryota</taxon>
        <taxon>Viridiplantae</taxon>
        <taxon>Streptophyta</taxon>
        <taxon>Embryophyta</taxon>
        <taxon>Tracheophyta</taxon>
        <taxon>Spermatophyta</taxon>
        <taxon>Magnoliopsida</taxon>
        <taxon>Liliopsida</taxon>
        <taxon>Asparagales</taxon>
        <taxon>Orchidaceae</taxon>
        <taxon>Orchidoideae</taxon>
        <taxon>Orchideae</taxon>
        <taxon>Orchidinae</taxon>
        <taxon>Platanthera</taxon>
    </lineage>
</organism>
<comment type="caution">
    <text evidence="3">The sequence shown here is derived from an EMBL/GenBank/DDBJ whole genome shotgun (WGS) entry which is preliminary data.</text>
</comment>
<protein>
    <submittedName>
        <fullName evidence="3">Protein MKS1</fullName>
    </submittedName>
</protein>
<dbReference type="InterPro" id="IPR039607">
    <property type="entry name" value="VQ_8/17/18/20/21/25"/>
</dbReference>
<accession>A0AAP0G2X9</accession>
<dbReference type="Pfam" id="PF05678">
    <property type="entry name" value="VQ"/>
    <property type="match status" value="1"/>
</dbReference>
<dbReference type="GO" id="GO:0005634">
    <property type="term" value="C:nucleus"/>
    <property type="evidence" value="ECO:0007669"/>
    <property type="project" value="TreeGrafter"/>
</dbReference>
<sequence>MNSGDTPPPPPPVNLLPRRELQLQGPRPSSLRVSRDSHKIKKTPAPPPPPPQSSAKPPESDQAARDPVIIYSISPKIIHVETANFMDLVQRLTGPDTPPAAKSDAGLHSPAKLTAIHRMIVNPGADRPVDFTAAGVDVLDDLGIDGGPQLDRSISIPGILSPVPASLPPVSPAFFSPSFLDSSFLNFLHDLSPAAFQVGRTSPGGAASGGGCVFLNSPVNFLSPSIVPSPGAAAWDLFNFFQDF</sequence>
<feature type="compositionally biased region" description="Pro residues" evidence="1">
    <location>
        <begin position="1"/>
        <end position="14"/>
    </location>
</feature>
<evidence type="ECO:0000313" key="4">
    <source>
        <dbReference type="Proteomes" id="UP001418222"/>
    </source>
</evidence>
<keyword evidence="4" id="KW-1185">Reference proteome</keyword>
<dbReference type="InterPro" id="IPR008889">
    <property type="entry name" value="VQ"/>
</dbReference>
<gene>
    <name evidence="3" type="primary">MKS1</name>
    <name evidence="3" type="ORF">KSP39_PZI014607</name>
</gene>
<evidence type="ECO:0000259" key="2">
    <source>
        <dbReference type="Pfam" id="PF05678"/>
    </source>
</evidence>
<reference evidence="3 4" key="1">
    <citation type="journal article" date="2022" name="Nat. Plants">
        <title>Genomes of leafy and leafless Platanthera orchids illuminate the evolution of mycoheterotrophy.</title>
        <authorList>
            <person name="Li M.H."/>
            <person name="Liu K.W."/>
            <person name="Li Z."/>
            <person name="Lu H.C."/>
            <person name="Ye Q.L."/>
            <person name="Zhang D."/>
            <person name="Wang J.Y."/>
            <person name="Li Y.F."/>
            <person name="Zhong Z.M."/>
            <person name="Liu X."/>
            <person name="Yu X."/>
            <person name="Liu D.K."/>
            <person name="Tu X.D."/>
            <person name="Liu B."/>
            <person name="Hao Y."/>
            <person name="Liao X.Y."/>
            <person name="Jiang Y.T."/>
            <person name="Sun W.H."/>
            <person name="Chen J."/>
            <person name="Chen Y.Q."/>
            <person name="Ai Y."/>
            <person name="Zhai J.W."/>
            <person name="Wu S.S."/>
            <person name="Zhou Z."/>
            <person name="Hsiao Y.Y."/>
            <person name="Wu W.L."/>
            <person name="Chen Y.Y."/>
            <person name="Lin Y.F."/>
            <person name="Hsu J.L."/>
            <person name="Li C.Y."/>
            <person name="Wang Z.W."/>
            <person name="Zhao X."/>
            <person name="Zhong W.Y."/>
            <person name="Ma X.K."/>
            <person name="Ma L."/>
            <person name="Huang J."/>
            <person name="Chen G.Z."/>
            <person name="Huang M.Z."/>
            <person name="Huang L."/>
            <person name="Peng D.H."/>
            <person name="Luo Y.B."/>
            <person name="Zou S.Q."/>
            <person name="Chen S.P."/>
            <person name="Lan S."/>
            <person name="Tsai W.C."/>
            <person name="Van de Peer Y."/>
            <person name="Liu Z.J."/>
        </authorList>
    </citation>
    <scope>NUCLEOTIDE SEQUENCE [LARGE SCALE GENOMIC DNA]</scope>
    <source>
        <strain evidence="3">Lor287</strain>
    </source>
</reference>
<dbReference type="AlphaFoldDB" id="A0AAP0G2X9"/>
<dbReference type="EMBL" id="JBBWWQ010000012">
    <property type="protein sequence ID" value="KAK8934937.1"/>
    <property type="molecule type" value="Genomic_DNA"/>
</dbReference>
<dbReference type="Proteomes" id="UP001418222">
    <property type="component" value="Unassembled WGS sequence"/>
</dbReference>
<evidence type="ECO:0000313" key="3">
    <source>
        <dbReference type="EMBL" id="KAK8934937.1"/>
    </source>
</evidence>
<evidence type="ECO:0000256" key="1">
    <source>
        <dbReference type="SAM" id="MobiDB-lite"/>
    </source>
</evidence>
<proteinExistence type="predicted"/>
<feature type="domain" description="VQ" evidence="2">
    <location>
        <begin position="73"/>
        <end position="99"/>
    </location>
</feature>